<proteinExistence type="predicted"/>
<evidence type="ECO:0000256" key="1">
    <source>
        <dbReference type="SAM" id="Coils"/>
    </source>
</evidence>
<accession>A0AAI9ZG81</accession>
<name>A0AAI9ZG81_9PEZI</name>
<reference evidence="2" key="1">
    <citation type="submission" date="2021-06" db="EMBL/GenBank/DDBJ databases">
        <title>Comparative genomics, transcriptomics and evolutionary studies reveal genomic signatures of adaptation to plant cell wall in hemibiotrophic fungi.</title>
        <authorList>
            <consortium name="DOE Joint Genome Institute"/>
            <person name="Baroncelli R."/>
            <person name="Diaz J.F."/>
            <person name="Benocci T."/>
            <person name="Peng M."/>
            <person name="Battaglia E."/>
            <person name="Haridas S."/>
            <person name="Andreopoulos W."/>
            <person name="Labutti K."/>
            <person name="Pangilinan J."/>
            <person name="Floch G.L."/>
            <person name="Makela M.R."/>
            <person name="Henrissat B."/>
            <person name="Grigoriev I.V."/>
            <person name="Crouch J.A."/>
            <person name="De Vries R.P."/>
            <person name="Sukno S.A."/>
            <person name="Thon M.R."/>
        </authorList>
    </citation>
    <scope>NUCLEOTIDE SEQUENCE</scope>
    <source>
        <strain evidence="2">CBS 102054</strain>
    </source>
</reference>
<evidence type="ECO:0000313" key="2">
    <source>
        <dbReference type="EMBL" id="KAK1623677.1"/>
    </source>
</evidence>
<dbReference type="Proteomes" id="UP001243989">
    <property type="component" value="Unassembled WGS sequence"/>
</dbReference>
<dbReference type="EMBL" id="JAHMHQ010000028">
    <property type="protein sequence ID" value="KAK1623677.1"/>
    <property type="molecule type" value="Genomic_DNA"/>
</dbReference>
<dbReference type="RefSeq" id="XP_060439672.1">
    <property type="nucleotide sequence ID" value="XM_060581597.1"/>
</dbReference>
<dbReference type="GeneID" id="85466459"/>
<evidence type="ECO:0000313" key="3">
    <source>
        <dbReference type="Proteomes" id="UP001243989"/>
    </source>
</evidence>
<feature type="coiled-coil region" evidence="1">
    <location>
        <begin position="58"/>
        <end position="93"/>
    </location>
</feature>
<comment type="caution">
    <text evidence="2">The sequence shown here is derived from an EMBL/GenBank/DDBJ whole genome shotgun (WGS) entry which is preliminary data.</text>
</comment>
<gene>
    <name evidence="2" type="ORF">BDP81DRAFT_120497</name>
</gene>
<keyword evidence="1" id="KW-0175">Coiled coil</keyword>
<organism evidence="2 3">
    <name type="scientific">Colletotrichum phormii</name>
    <dbReference type="NCBI Taxonomy" id="359342"/>
    <lineage>
        <taxon>Eukaryota</taxon>
        <taxon>Fungi</taxon>
        <taxon>Dikarya</taxon>
        <taxon>Ascomycota</taxon>
        <taxon>Pezizomycotina</taxon>
        <taxon>Sordariomycetes</taxon>
        <taxon>Hypocreomycetidae</taxon>
        <taxon>Glomerellales</taxon>
        <taxon>Glomerellaceae</taxon>
        <taxon>Colletotrichum</taxon>
        <taxon>Colletotrichum acutatum species complex</taxon>
    </lineage>
</organism>
<sequence>MHPSIARFARIVPARRTLIPIYSHRRIQDPHRYPYTSPFVAKVDQEALEEVMKNIVQLPKVNEELQKANGESEALMEKLIIQLQLQLQRAERRSFWGLFF</sequence>
<keyword evidence="3" id="KW-1185">Reference proteome</keyword>
<protein>
    <submittedName>
        <fullName evidence="2">Uncharacterized protein</fullName>
    </submittedName>
</protein>
<dbReference type="AlphaFoldDB" id="A0AAI9ZG81"/>